<reference evidence="1 2" key="1">
    <citation type="submission" date="2016-11" db="EMBL/GenBank/DDBJ databases">
        <authorList>
            <person name="Jaros S."/>
            <person name="Januszkiewicz K."/>
            <person name="Wedrychowicz H."/>
        </authorList>
    </citation>
    <scope>NUCLEOTIDE SEQUENCE [LARGE SCALE GENOMIC DNA]</scope>
    <source>
        <strain evidence="1 2">DSM 3089</strain>
    </source>
</reference>
<keyword evidence="2" id="KW-1185">Reference proteome</keyword>
<protein>
    <submittedName>
        <fullName evidence="1">Uncharacterized protein</fullName>
    </submittedName>
</protein>
<evidence type="ECO:0000313" key="2">
    <source>
        <dbReference type="Proteomes" id="UP000184526"/>
    </source>
</evidence>
<dbReference type="RefSeq" id="WP_072831358.1">
    <property type="nucleotide sequence ID" value="NZ_FQXP01000005.1"/>
</dbReference>
<organism evidence="1 2">
    <name type="scientific">Clostridium collagenovorans DSM 3089</name>
    <dbReference type="NCBI Taxonomy" id="1121306"/>
    <lineage>
        <taxon>Bacteria</taxon>
        <taxon>Bacillati</taxon>
        <taxon>Bacillota</taxon>
        <taxon>Clostridia</taxon>
        <taxon>Eubacteriales</taxon>
        <taxon>Clostridiaceae</taxon>
        <taxon>Clostridium</taxon>
    </lineage>
</organism>
<sequence>MDIEFLKSLPISERELLIRKELGPEKCKFLDKYDLKLNDRFYFERIQEKYPAQEYFSYKLATKSSLIGMIFHINRLCFAKTKYFEKNINNYVPCIHSCRNGFVETDMWNMEFLKQKGTNIIIDLRDLSKIHWVADFHDLCNYLELELDKFNAKIRSNASDLNIRA</sequence>
<gene>
    <name evidence="1" type="ORF">SAMN02745196_01446</name>
</gene>
<accession>A0A1M5VYR0</accession>
<dbReference type="AlphaFoldDB" id="A0A1M5VYR0"/>
<dbReference type="Proteomes" id="UP000184526">
    <property type="component" value="Unassembled WGS sequence"/>
</dbReference>
<dbReference type="EMBL" id="FQXP01000005">
    <property type="protein sequence ID" value="SHH80395.1"/>
    <property type="molecule type" value="Genomic_DNA"/>
</dbReference>
<proteinExistence type="predicted"/>
<evidence type="ECO:0000313" key="1">
    <source>
        <dbReference type="EMBL" id="SHH80395.1"/>
    </source>
</evidence>
<name>A0A1M5VYR0_9CLOT</name>